<comment type="similarity">
    <text evidence="2">Belongs to the peptidase S1C family.</text>
</comment>
<dbReference type="GO" id="GO:0006508">
    <property type="term" value="P:proteolysis"/>
    <property type="evidence" value="ECO:0007669"/>
    <property type="project" value="UniProtKB-KW"/>
</dbReference>
<evidence type="ECO:0000256" key="5">
    <source>
        <dbReference type="ARBA" id="ARBA00022801"/>
    </source>
</evidence>
<dbReference type="GO" id="GO:0008236">
    <property type="term" value="F:serine-type peptidase activity"/>
    <property type="evidence" value="ECO:0007669"/>
    <property type="project" value="UniProtKB-KW"/>
</dbReference>
<dbReference type="Pfam" id="PF13365">
    <property type="entry name" value="Trypsin_2"/>
    <property type="match status" value="1"/>
</dbReference>
<dbReference type="InterPro" id="IPR043504">
    <property type="entry name" value="Peptidase_S1_PA_chymotrypsin"/>
</dbReference>
<sequence>MYTITEIYDTFQDIDKRGELLTYPEDEGPGSEELITLINGNREKLIKEEKEAKEKPFVQREYSHSQAERRLRDCFAGTVSGDTDIFPERKNTYNISEIKAAIDNFDNKKLIEKYGEEEKLDDEKKKTVDDARDSIQAEYENAISETEVSYGSGFIIQNGTIVTNKHVIDDYLRDKEKNRIYISNKVIGGIYVPCKVADSDPRSDLASLNCSKHFWKKISEIRPLQLSNEPLLTGQKVFCFGYPTHYPGKKALFVEGRVSGENEKLYGPKLAIINGSLSPGNSGGPVLRRIDGQLRVVGVVKEQHIKHFLTQELIEEMVKDKMDTVTVSDVQDGATRSDQNLNTKELTTEIYLAITGSHSPFNFGNVLPAQLVSSLVQRNNVDQPVQGEL</sequence>
<dbReference type="PANTHER" id="PTHR43343:SF3">
    <property type="entry name" value="PROTEASE DO-LIKE 8, CHLOROPLASTIC"/>
    <property type="match status" value="1"/>
</dbReference>
<keyword evidence="4" id="KW-0732">Signal</keyword>
<dbReference type="Gene3D" id="2.40.10.10">
    <property type="entry name" value="Trypsin-like serine proteases"/>
    <property type="match status" value="2"/>
</dbReference>
<protein>
    <recommendedName>
        <fullName evidence="7">Serine protease</fullName>
        <ecNumber evidence="7">3.4.21.-</ecNumber>
    </recommendedName>
</protein>
<gene>
    <name evidence="8" type="ORF">PMEA_00031605</name>
</gene>
<dbReference type="PANTHER" id="PTHR43343">
    <property type="entry name" value="PEPTIDASE S12"/>
    <property type="match status" value="1"/>
</dbReference>
<evidence type="ECO:0000256" key="2">
    <source>
        <dbReference type="ARBA" id="ARBA00010541"/>
    </source>
</evidence>
<reference evidence="8 9" key="1">
    <citation type="submission" date="2022-05" db="EMBL/GenBank/DDBJ databases">
        <authorList>
            <consortium name="Genoscope - CEA"/>
            <person name="William W."/>
        </authorList>
    </citation>
    <scope>NUCLEOTIDE SEQUENCE [LARGE SCALE GENOMIC DNA]</scope>
</reference>
<keyword evidence="5 7" id="KW-0378">Hydrolase</keyword>
<dbReference type="PRINTS" id="PR00839">
    <property type="entry name" value="V8PROTEASE"/>
</dbReference>
<dbReference type="AlphaFoldDB" id="A0AAU9W1H2"/>
<keyword evidence="6 7" id="KW-0720">Serine protease</keyword>
<dbReference type="SUPFAM" id="SSF50494">
    <property type="entry name" value="Trypsin-like serine proteases"/>
    <property type="match status" value="1"/>
</dbReference>
<evidence type="ECO:0000256" key="4">
    <source>
        <dbReference type="ARBA" id="ARBA00022729"/>
    </source>
</evidence>
<evidence type="ECO:0000256" key="7">
    <source>
        <dbReference type="RuleBase" id="RU004296"/>
    </source>
</evidence>
<dbReference type="EC" id="3.4.21.-" evidence="7"/>
<comment type="similarity">
    <text evidence="1 7">Belongs to the peptidase S1B family.</text>
</comment>
<dbReference type="Proteomes" id="UP001159428">
    <property type="component" value="Unassembled WGS sequence"/>
</dbReference>
<organism evidence="8 9">
    <name type="scientific">Pocillopora meandrina</name>
    <dbReference type="NCBI Taxonomy" id="46732"/>
    <lineage>
        <taxon>Eukaryota</taxon>
        <taxon>Metazoa</taxon>
        <taxon>Cnidaria</taxon>
        <taxon>Anthozoa</taxon>
        <taxon>Hexacorallia</taxon>
        <taxon>Scleractinia</taxon>
        <taxon>Astrocoeniina</taxon>
        <taxon>Pocilloporidae</taxon>
        <taxon>Pocillopora</taxon>
    </lineage>
</organism>
<evidence type="ECO:0000256" key="3">
    <source>
        <dbReference type="ARBA" id="ARBA00022670"/>
    </source>
</evidence>
<evidence type="ECO:0000256" key="6">
    <source>
        <dbReference type="ARBA" id="ARBA00022825"/>
    </source>
</evidence>
<accession>A0AAU9W1H2</accession>
<dbReference type="InterPro" id="IPR051201">
    <property type="entry name" value="Chloro_Bact_Ser_Proteases"/>
</dbReference>
<evidence type="ECO:0000313" key="8">
    <source>
        <dbReference type="EMBL" id="CAH3043543.1"/>
    </source>
</evidence>
<comment type="caution">
    <text evidence="8">The sequence shown here is derived from an EMBL/GenBank/DDBJ whole genome shotgun (WGS) entry which is preliminary data.</text>
</comment>
<dbReference type="InterPro" id="IPR008256">
    <property type="entry name" value="Peptidase_S1B"/>
</dbReference>
<dbReference type="InterPro" id="IPR009003">
    <property type="entry name" value="Peptidase_S1_PA"/>
</dbReference>
<dbReference type="EMBL" id="CALNXJ010000007">
    <property type="protein sequence ID" value="CAH3043543.1"/>
    <property type="molecule type" value="Genomic_DNA"/>
</dbReference>
<name>A0AAU9W1H2_9CNID</name>
<evidence type="ECO:0000313" key="9">
    <source>
        <dbReference type="Proteomes" id="UP001159428"/>
    </source>
</evidence>
<keyword evidence="3 7" id="KW-0645">Protease</keyword>
<evidence type="ECO:0000256" key="1">
    <source>
        <dbReference type="ARBA" id="ARBA00008764"/>
    </source>
</evidence>
<keyword evidence="9" id="KW-1185">Reference proteome</keyword>
<proteinExistence type="inferred from homology"/>